<sequence>MDENEEAPQSEAVECEYYVWDPATQQYARTDTHTGEALLRDPHYMQCHFHLVEPPEDRGLVSGVQSPHKQLPYDLRTQCAGVSETASASAARETIVDVMREAESAGKQAAEAQLVETSCESESHDHVTLRDGPETEALASSLYQFPSQTAPAKHSHSCRRQCDGLIQGDPSSPATGEQNDHSRSPKSCSTCMSCHHCARIPHREQLKSETGPFSVLASPEAFGALPHRACLATDETDVTHSSVVCISCMCEHMVDNFVPPQESKSGLIKRNHWQRANYVLHGTNAGKTREVTGGMKRDHINGFECGAQRYHLPSAGMRPSRENVTRQSPTAKNDRYAETTHIHEDSTEDKWEGVHDKLDRQTDREELWYEPEEQSAEEIVGTTGSCYEERPDVIGKSIRSGHTGLSTSRPWGVASTRATSTLKNQLRGGLSEGKLENMRARLRVAEHVAAVSSSWRRPSMSSSSPNAFSAVSRLTGTGKPNLSSRNRLERTEEPSRDTSWLRLKTTGVRNAEGVCGGARWLPAKLTSQAEGTPGRRLRQHDPVSRGCQLRAAWDGDPFLRQQKRAQFDMKAYDTWLRNNGHLLRAKALELQREEQRLMLLMMQQQYPGNRKASVI</sequence>
<feature type="region of interest" description="Disordered" evidence="1">
    <location>
        <begin position="162"/>
        <end position="185"/>
    </location>
</feature>
<feature type="compositionally biased region" description="Basic and acidic residues" evidence="1">
    <location>
        <begin position="486"/>
        <end position="496"/>
    </location>
</feature>
<feature type="compositionally biased region" description="Basic and acidic residues" evidence="1">
    <location>
        <begin position="332"/>
        <end position="353"/>
    </location>
</feature>
<accession>A0A086JC13</accession>
<comment type="caution">
    <text evidence="2">The sequence shown here is derived from an EMBL/GenBank/DDBJ whole genome shotgun (WGS) entry which is preliminary data.</text>
</comment>
<feature type="compositionally biased region" description="Polar residues" evidence="1">
    <location>
        <begin position="474"/>
        <end position="485"/>
    </location>
</feature>
<protein>
    <submittedName>
        <fullName evidence="2">Uncharacterized protein</fullName>
    </submittedName>
</protein>
<feature type="region of interest" description="Disordered" evidence="1">
    <location>
        <begin position="455"/>
        <end position="497"/>
    </location>
</feature>
<evidence type="ECO:0000313" key="2">
    <source>
        <dbReference type="EMBL" id="KFG29681.1"/>
    </source>
</evidence>
<dbReference type="EMBL" id="AHZU02001704">
    <property type="protein sequence ID" value="KFG29681.1"/>
    <property type="molecule type" value="Genomic_DNA"/>
</dbReference>
<feature type="region of interest" description="Disordered" evidence="1">
    <location>
        <begin position="313"/>
        <end position="353"/>
    </location>
</feature>
<proteinExistence type="predicted"/>
<dbReference type="AlphaFoldDB" id="A0A086JC13"/>
<gene>
    <name evidence="2" type="ORF">TGDOM2_252230</name>
</gene>
<feature type="compositionally biased region" description="Low complexity" evidence="1">
    <location>
        <begin position="455"/>
        <end position="473"/>
    </location>
</feature>
<reference evidence="2 3" key="1">
    <citation type="submission" date="2014-02" db="EMBL/GenBank/DDBJ databases">
        <authorList>
            <person name="Sibley D."/>
            <person name="Venepally P."/>
            <person name="Karamycheva S."/>
            <person name="Hadjithomas M."/>
            <person name="Khan A."/>
            <person name="Brunk B."/>
            <person name="Roos D."/>
            <person name="Caler E."/>
            <person name="Lorenzi H."/>
        </authorList>
    </citation>
    <scope>NUCLEOTIDE SEQUENCE [LARGE SCALE GENOMIC DNA]</scope>
    <source>
        <strain evidence="2 3">GAB2-2007-GAL-DOM2</strain>
    </source>
</reference>
<name>A0A086JC13_TOXGO</name>
<dbReference type="OrthoDB" id="330593at2759"/>
<dbReference type="Proteomes" id="UP000028837">
    <property type="component" value="Unassembled WGS sequence"/>
</dbReference>
<evidence type="ECO:0000256" key="1">
    <source>
        <dbReference type="SAM" id="MobiDB-lite"/>
    </source>
</evidence>
<organism evidence="2 3">
    <name type="scientific">Toxoplasma gondii GAB2-2007-GAL-DOM2</name>
    <dbReference type="NCBI Taxonomy" id="1130820"/>
    <lineage>
        <taxon>Eukaryota</taxon>
        <taxon>Sar</taxon>
        <taxon>Alveolata</taxon>
        <taxon>Apicomplexa</taxon>
        <taxon>Conoidasida</taxon>
        <taxon>Coccidia</taxon>
        <taxon>Eucoccidiorida</taxon>
        <taxon>Eimeriorina</taxon>
        <taxon>Sarcocystidae</taxon>
        <taxon>Toxoplasma</taxon>
    </lineage>
</organism>
<dbReference type="VEuPathDB" id="ToxoDB:TGDOM2_252230"/>
<evidence type="ECO:0000313" key="3">
    <source>
        <dbReference type="Proteomes" id="UP000028837"/>
    </source>
</evidence>